<dbReference type="PANTHER" id="PTHR28094:SF1">
    <property type="entry name" value="MEIOTICALLY UP-REGULATED GENE 113 PROTEIN"/>
    <property type="match status" value="1"/>
</dbReference>
<gene>
    <name evidence="3" type="ORF">FMOSSE_LOCUS1527</name>
</gene>
<comment type="caution">
    <text evidence="3">The sequence shown here is derived from an EMBL/GenBank/DDBJ whole genome shotgun (WGS) entry which is preliminary data.</text>
</comment>
<dbReference type="PANTHER" id="PTHR28094">
    <property type="entry name" value="MEIOTICALLY UP-REGULATED GENE 113 PROTEIN"/>
    <property type="match status" value="1"/>
</dbReference>
<protein>
    <submittedName>
        <fullName evidence="3">10578_t:CDS:1</fullName>
    </submittedName>
</protein>
<reference evidence="3" key="1">
    <citation type="submission" date="2021-06" db="EMBL/GenBank/DDBJ databases">
        <authorList>
            <person name="Kallberg Y."/>
            <person name="Tangrot J."/>
            <person name="Rosling A."/>
        </authorList>
    </citation>
    <scope>NUCLEOTIDE SEQUENCE</scope>
    <source>
        <strain evidence="3">87-6 pot B 2015</strain>
    </source>
</reference>
<organism evidence="3 4">
    <name type="scientific">Funneliformis mosseae</name>
    <name type="common">Endomycorrhizal fungus</name>
    <name type="synonym">Glomus mosseae</name>
    <dbReference type="NCBI Taxonomy" id="27381"/>
    <lineage>
        <taxon>Eukaryota</taxon>
        <taxon>Fungi</taxon>
        <taxon>Fungi incertae sedis</taxon>
        <taxon>Mucoromycota</taxon>
        <taxon>Glomeromycotina</taxon>
        <taxon>Glomeromycetes</taxon>
        <taxon>Glomerales</taxon>
        <taxon>Glomeraceae</taxon>
        <taxon>Funneliformis</taxon>
    </lineage>
</organism>
<feature type="domain" description="Bacteriophage T5 Orf172 DNA-binding" evidence="2">
    <location>
        <begin position="326"/>
        <end position="432"/>
    </location>
</feature>
<name>A0A9N8YRG0_FUNMO</name>
<dbReference type="EMBL" id="CAJVPP010000175">
    <property type="protein sequence ID" value="CAG8451284.1"/>
    <property type="molecule type" value="Genomic_DNA"/>
</dbReference>
<evidence type="ECO:0000313" key="3">
    <source>
        <dbReference type="EMBL" id="CAG8451284.1"/>
    </source>
</evidence>
<proteinExistence type="predicted"/>
<keyword evidence="4" id="KW-1185">Reference proteome</keyword>
<evidence type="ECO:0000256" key="1">
    <source>
        <dbReference type="SAM" id="MobiDB-lite"/>
    </source>
</evidence>
<evidence type="ECO:0000313" key="4">
    <source>
        <dbReference type="Proteomes" id="UP000789375"/>
    </source>
</evidence>
<evidence type="ECO:0000259" key="2">
    <source>
        <dbReference type="SMART" id="SM00974"/>
    </source>
</evidence>
<sequence length="454" mass="52549">MVKCHDDICSQKQRTPKSPKTCKGITHVGQPCKVSVVSDTYCHHHKEQRTGENIYGIPMQRKKNSSNDNDGIDELDYEMRSLSLNKSPSTRNDSKTKNNVIGSTYITINHKNKNYQISGEKESITSQTKKKVLTSTKWEQTDTHNKLQTPQRGDDNFETANKGFPTLTISFNASPLESLIEKRSARQQITYKELCEVLETPYQSPIRNSHESMTDNQNMTHTDLTNYDRSPSPTSSLQNKTVKLVNQKIQASEEIVNIEEELEKTIYVPGKAILKWIRFGEWIKQDLSPETRRSLKSEMEKPIADKDEPGFIYAYRLLEGPNSEEMDKYTFYKVGRTSNVHRRLYQWAKRCGYKPKLIEEFPSSKDSEGGEGSRINVERTKCKYTHRAERLIHIELTARFKADVEKCESCGRSHREWFKASSDVNDEFVLHRWDDVREVITHWITFVEKVYGTG</sequence>
<dbReference type="InterPro" id="IPR053006">
    <property type="entry name" value="Meiosis_regulatory"/>
</dbReference>
<dbReference type="SMART" id="SM00974">
    <property type="entry name" value="T5orf172"/>
    <property type="match status" value="1"/>
</dbReference>
<dbReference type="Proteomes" id="UP000789375">
    <property type="component" value="Unassembled WGS sequence"/>
</dbReference>
<accession>A0A9N8YRG0</accession>
<dbReference type="Pfam" id="PF10544">
    <property type="entry name" value="T5orf172"/>
    <property type="match status" value="1"/>
</dbReference>
<dbReference type="AlphaFoldDB" id="A0A9N8YRG0"/>
<dbReference type="InterPro" id="IPR018306">
    <property type="entry name" value="Phage_T5_Orf172_DNA-bd"/>
</dbReference>
<feature type="region of interest" description="Disordered" evidence="1">
    <location>
        <begin position="135"/>
        <end position="156"/>
    </location>
</feature>